<name>G7VC34_9CREN</name>
<dbReference type="KEGG" id="pyr:P186_2330"/>
<dbReference type="eggNOG" id="arCOG05468">
    <property type="taxonomic scope" value="Archaea"/>
</dbReference>
<dbReference type="InterPro" id="IPR027417">
    <property type="entry name" value="P-loop_NTPase"/>
</dbReference>
<dbReference type="SUPFAM" id="SSF52540">
    <property type="entry name" value="P-loop containing nucleoside triphosphate hydrolases"/>
    <property type="match status" value="1"/>
</dbReference>
<keyword evidence="3" id="KW-1185">Reference proteome</keyword>
<dbReference type="SMART" id="SM00382">
    <property type="entry name" value="AAA"/>
    <property type="match status" value="1"/>
</dbReference>
<dbReference type="Gene3D" id="3.40.50.300">
    <property type="entry name" value="P-loop containing nucleotide triphosphate hydrolases"/>
    <property type="match status" value="1"/>
</dbReference>
<dbReference type="AlphaFoldDB" id="G7VC34"/>
<dbReference type="BioCyc" id="PSP1104324:GJSN-2280-MONOMER"/>
<sequence length="179" mass="19564">MKAGEELSIHEIEKLDLGEDFKLALSRALSGANVYIVGPPGSGKTAMLRKLGLYLSRSGRGAAYVKLEWAKYGWGLGDYLKHYGARNIGLIGAEAGGDVVLLDDGELLWSYSSAYRNLVRDVRQRQVVAAFREIDMDTLTILFGDGFTIYLQRQVAARPVVKAPLGLGFIGRTSEIVVI</sequence>
<reference evidence="2 3" key="1">
    <citation type="journal article" date="2012" name="J. Bacteriol.">
        <title>Complete genome sequence of strain 1860, a crenarchaeon of the genus pyrobaculum able to grow with various electron acceptors.</title>
        <authorList>
            <person name="Mardanov A.V."/>
            <person name="Gumerov V.M."/>
            <person name="Slobodkina G.B."/>
            <person name="Beletsky A.V."/>
            <person name="Bonch-Osmolovskaya E.A."/>
            <person name="Ravin N.V."/>
            <person name="Skryabin K.G."/>
        </authorList>
    </citation>
    <scope>NUCLEOTIDE SEQUENCE [LARGE SCALE GENOMIC DNA]</scope>
    <source>
        <strain evidence="2 3">1860</strain>
    </source>
</reference>
<dbReference type="STRING" id="1104324.P186_2330"/>
<accession>G7VC34</accession>
<gene>
    <name evidence="2" type="ORF">P186_2330</name>
</gene>
<evidence type="ECO:0000259" key="1">
    <source>
        <dbReference type="SMART" id="SM00382"/>
    </source>
</evidence>
<feature type="domain" description="AAA+ ATPase" evidence="1">
    <location>
        <begin position="30"/>
        <end position="161"/>
    </location>
</feature>
<dbReference type="HOGENOM" id="CLU_1500336_0_0_2"/>
<dbReference type="OrthoDB" id="28488at2157"/>
<proteinExistence type="predicted"/>
<organism evidence="2 3">
    <name type="scientific">Pyrobaculum ferrireducens</name>
    <dbReference type="NCBI Taxonomy" id="1104324"/>
    <lineage>
        <taxon>Archaea</taxon>
        <taxon>Thermoproteota</taxon>
        <taxon>Thermoprotei</taxon>
        <taxon>Thermoproteales</taxon>
        <taxon>Thermoproteaceae</taxon>
        <taxon>Pyrobaculum</taxon>
    </lineage>
</organism>
<dbReference type="CDD" id="cd00009">
    <property type="entry name" value="AAA"/>
    <property type="match status" value="1"/>
</dbReference>
<evidence type="ECO:0000313" key="3">
    <source>
        <dbReference type="Proteomes" id="UP000005867"/>
    </source>
</evidence>
<dbReference type="EMBL" id="CP003098">
    <property type="protein sequence ID" value="AET33720.1"/>
    <property type="molecule type" value="Genomic_DNA"/>
</dbReference>
<dbReference type="InterPro" id="IPR003593">
    <property type="entry name" value="AAA+_ATPase"/>
</dbReference>
<dbReference type="RefSeq" id="WP_014289545.1">
    <property type="nucleotide sequence ID" value="NC_016645.1"/>
</dbReference>
<dbReference type="GeneID" id="11593935"/>
<protein>
    <submittedName>
        <fullName evidence="2">AAA ATPase</fullName>
    </submittedName>
</protein>
<dbReference type="Proteomes" id="UP000005867">
    <property type="component" value="Chromosome"/>
</dbReference>
<evidence type="ECO:0000313" key="2">
    <source>
        <dbReference type="EMBL" id="AET33720.1"/>
    </source>
</evidence>